<dbReference type="GO" id="GO:0016042">
    <property type="term" value="P:lipid catabolic process"/>
    <property type="evidence" value="ECO:0007669"/>
    <property type="project" value="InterPro"/>
</dbReference>
<comment type="similarity">
    <text evidence="1">Belongs to the bacterial phospholipase C family.</text>
</comment>
<keyword evidence="7" id="KW-1185">Reference proteome</keyword>
<dbReference type="InterPro" id="IPR008475">
    <property type="entry name" value="PLipase_C_C"/>
</dbReference>
<dbReference type="EMBL" id="JAENIJ010000027">
    <property type="protein sequence ID" value="MBK1883750.1"/>
    <property type="molecule type" value="Genomic_DNA"/>
</dbReference>
<dbReference type="Pfam" id="PF04185">
    <property type="entry name" value="Phosphoesterase"/>
    <property type="match status" value="2"/>
</dbReference>
<dbReference type="RefSeq" id="WP_200272213.1">
    <property type="nucleotide sequence ID" value="NZ_JAENIJ010000027.1"/>
</dbReference>
<organism evidence="6 7">
    <name type="scientific">Luteolibacter pohnpeiensis</name>
    <dbReference type="NCBI Taxonomy" id="454153"/>
    <lineage>
        <taxon>Bacteria</taxon>
        <taxon>Pseudomonadati</taxon>
        <taxon>Verrucomicrobiota</taxon>
        <taxon>Verrucomicrobiia</taxon>
        <taxon>Verrucomicrobiales</taxon>
        <taxon>Verrucomicrobiaceae</taxon>
        <taxon>Luteolibacter</taxon>
    </lineage>
</organism>
<dbReference type="PANTHER" id="PTHR31956:SF1">
    <property type="entry name" value="NON-SPECIFIC PHOSPHOLIPASE C1"/>
    <property type="match status" value="1"/>
</dbReference>
<keyword evidence="3" id="KW-0378">Hydrolase</keyword>
<evidence type="ECO:0000256" key="1">
    <source>
        <dbReference type="ARBA" id="ARBA00009717"/>
    </source>
</evidence>
<gene>
    <name evidence="6" type="ORF">JIN85_15130</name>
</gene>
<comment type="caution">
    <text evidence="6">The sequence shown here is derived from an EMBL/GenBank/DDBJ whole genome shotgun (WGS) entry which is preliminary data.</text>
</comment>
<dbReference type="Pfam" id="PF05506">
    <property type="entry name" value="PLipase_C_C"/>
    <property type="match status" value="2"/>
</dbReference>
<dbReference type="InterPro" id="IPR006311">
    <property type="entry name" value="TAT_signal"/>
</dbReference>
<dbReference type="NCBIfam" id="TIGR01409">
    <property type="entry name" value="TAT_signal_seq"/>
    <property type="match status" value="1"/>
</dbReference>
<dbReference type="InterPro" id="IPR007312">
    <property type="entry name" value="Phosphoesterase"/>
</dbReference>
<dbReference type="PROSITE" id="PS51318">
    <property type="entry name" value="TAT"/>
    <property type="match status" value="1"/>
</dbReference>
<name>A0A934S620_9BACT</name>
<dbReference type="AlphaFoldDB" id="A0A934S620"/>
<evidence type="ECO:0000256" key="4">
    <source>
        <dbReference type="SAM" id="MobiDB-lite"/>
    </source>
</evidence>
<feature type="domain" description="Bacterial phospholipase C C-terminal" evidence="5">
    <location>
        <begin position="614"/>
        <end position="725"/>
    </location>
</feature>
<feature type="region of interest" description="Disordered" evidence="4">
    <location>
        <begin position="596"/>
        <end position="618"/>
    </location>
</feature>
<dbReference type="NCBIfam" id="TIGR03396">
    <property type="entry name" value="PC_PLC"/>
    <property type="match status" value="1"/>
</dbReference>
<dbReference type="Proteomes" id="UP000603141">
    <property type="component" value="Unassembled WGS sequence"/>
</dbReference>
<protein>
    <recommendedName>
        <fullName evidence="2">phospholipase C</fullName>
        <ecNumber evidence="2">3.1.4.3</ecNumber>
    </recommendedName>
</protein>
<sequence>MLSRRDFLQRAAMLSGGLGALSAMPPAILKALNIEPEEGSTFMDAEHVVILMQENRSFDHAFGTLRGVRGYEDPRAVTLPGGNPVWLQTDSDGDTYAPFGLKIHETKATWMGCLPHVRSSQIAAGNDGKHDCWLKAKQSEYEEYSKLPLTLGYYDRNDVPFYYAFADAFTICDQHFSSVQSCTTPNRLFLWTGTNRDPRDPEAQVRLDNDQIDHDSHADWTTFPERLQDLGIPWKIYQNEIDFPTGLTHTQDSWLGNFGDNTMEYFSQYHVEFAPAHVAFLKDQIGDLTSQLEEVGDGTESLDVDQNKDTKRAELAKLKEELEACSPEAFGKLSARERALHQNAFTTNTGDPLQREIVTLEYRDGDTNRKVKVPAGDVLHQFRHDVKTGKLPTVSWLVAPENFSDHPSAPWYGAWYVSEVLDILTGDPEVWKKTIFILTYDENDGYYDHIPPFVPPHPAEPGSGAVSDGIDTALEFDETGHPIGLGYRVPMVIASPWSRGGYVCSEVFDHTSVLQFLEVFLAKRTSSKLKETNISTWRRTICGDLTSAFQSNGMEKGENPSPVKRDPFVSQIHRSKFKGQPDSYKSLTMDEIQEIRQNPQKSPLLPQQEPGGRPSRALPYELDAEGRLNRDEEKFSIIFEAGQRVFGEKSVGAPFQVYAPGIYHRDEVAETSDTETTDETCRRWSFAVSAGDKIEYSWPLAAFENGLYHLRSYGPNGFYREYRGDMTDPGMDIGISYETNTGGQLVVDLKNLQRSKSIRVIITDLAYGSAPIIKTLSPNQSVLQRLELTGQFNWYDFSITIDDAPHFLRRYAGRVETGKDGMSDPVIGRRGSMLGNGIQ</sequence>
<dbReference type="PANTHER" id="PTHR31956">
    <property type="entry name" value="NON-SPECIFIC PHOSPHOLIPASE C4-RELATED"/>
    <property type="match status" value="1"/>
</dbReference>
<dbReference type="InterPro" id="IPR017850">
    <property type="entry name" value="Alkaline_phosphatase_core_sf"/>
</dbReference>
<evidence type="ECO:0000313" key="7">
    <source>
        <dbReference type="Proteomes" id="UP000603141"/>
    </source>
</evidence>
<dbReference type="Gene3D" id="3.40.720.10">
    <property type="entry name" value="Alkaline Phosphatase, subunit A"/>
    <property type="match status" value="2"/>
</dbReference>
<evidence type="ECO:0000259" key="5">
    <source>
        <dbReference type="Pfam" id="PF05506"/>
    </source>
</evidence>
<dbReference type="GO" id="GO:0034480">
    <property type="term" value="F:phosphatidylcholine phospholipase C activity"/>
    <property type="evidence" value="ECO:0007669"/>
    <property type="project" value="UniProtKB-EC"/>
</dbReference>
<evidence type="ECO:0000256" key="3">
    <source>
        <dbReference type="ARBA" id="ARBA00022801"/>
    </source>
</evidence>
<feature type="domain" description="Bacterial phospholipase C C-terminal" evidence="5">
    <location>
        <begin position="735"/>
        <end position="814"/>
    </location>
</feature>
<evidence type="ECO:0000256" key="2">
    <source>
        <dbReference type="ARBA" id="ARBA00012018"/>
    </source>
</evidence>
<dbReference type="EC" id="3.1.4.3" evidence="2"/>
<dbReference type="InterPro" id="IPR019546">
    <property type="entry name" value="TAT_signal_bac_arc"/>
</dbReference>
<reference evidence="6" key="1">
    <citation type="submission" date="2021-01" db="EMBL/GenBank/DDBJ databases">
        <title>Modified the classification status of verrucomicrobia.</title>
        <authorList>
            <person name="Feng X."/>
        </authorList>
    </citation>
    <scope>NUCLEOTIDE SEQUENCE</scope>
    <source>
        <strain evidence="6">KCTC 22041</strain>
    </source>
</reference>
<evidence type="ECO:0000313" key="6">
    <source>
        <dbReference type="EMBL" id="MBK1883750.1"/>
    </source>
</evidence>
<accession>A0A934S620</accession>
<dbReference type="InterPro" id="IPR017767">
    <property type="entry name" value="PC-PLC"/>
</dbReference>
<proteinExistence type="inferred from homology"/>